<evidence type="ECO:0000313" key="5">
    <source>
        <dbReference type="Proteomes" id="UP001558613"/>
    </source>
</evidence>
<evidence type="ECO:0000256" key="2">
    <source>
        <dbReference type="SAM" id="SignalP"/>
    </source>
</evidence>
<keyword evidence="2" id="KW-0732">Signal</keyword>
<name>A0ABR3MSS6_9TELE</name>
<dbReference type="PANTHER" id="PTHR22803">
    <property type="entry name" value="MANNOSE, PHOSPHOLIPASE, LECTIN RECEPTOR RELATED"/>
    <property type="match status" value="1"/>
</dbReference>
<accession>A0ABR3MSS6</accession>
<feature type="domain" description="C-type lectin" evidence="3">
    <location>
        <begin position="34"/>
        <end position="148"/>
    </location>
</feature>
<reference evidence="4 5" key="1">
    <citation type="submission" date="2023-09" db="EMBL/GenBank/DDBJ databases">
        <authorList>
            <person name="Wang M."/>
        </authorList>
    </citation>
    <scope>NUCLEOTIDE SEQUENCE [LARGE SCALE GENOMIC DNA]</scope>
    <source>
        <strain evidence="4">GT-2023</strain>
        <tissue evidence="4">Liver</tissue>
    </source>
</reference>
<evidence type="ECO:0000313" key="4">
    <source>
        <dbReference type="EMBL" id="KAL1267686.1"/>
    </source>
</evidence>
<dbReference type="SMART" id="SM00034">
    <property type="entry name" value="CLECT"/>
    <property type="match status" value="1"/>
</dbReference>
<evidence type="ECO:0000259" key="3">
    <source>
        <dbReference type="PROSITE" id="PS50041"/>
    </source>
</evidence>
<organism evidence="4 5">
    <name type="scientific">Cirrhinus molitorella</name>
    <name type="common">mud carp</name>
    <dbReference type="NCBI Taxonomy" id="172907"/>
    <lineage>
        <taxon>Eukaryota</taxon>
        <taxon>Metazoa</taxon>
        <taxon>Chordata</taxon>
        <taxon>Craniata</taxon>
        <taxon>Vertebrata</taxon>
        <taxon>Euteleostomi</taxon>
        <taxon>Actinopterygii</taxon>
        <taxon>Neopterygii</taxon>
        <taxon>Teleostei</taxon>
        <taxon>Ostariophysi</taxon>
        <taxon>Cypriniformes</taxon>
        <taxon>Cyprinidae</taxon>
        <taxon>Labeoninae</taxon>
        <taxon>Labeonini</taxon>
        <taxon>Cirrhinus</taxon>
    </lineage>
</organism>
<keyword evidence="1" id="KW-1015">Disulfide bond</keyword>
<feature type="signal peptide" evidence="2">
    <location>
        <begin position="1"/>
        <end position="19"/>
    </location>
</feature>
<dbReference type="Gene3D" id="3.10.100.10">
    <property type="entry name" value="Mannose-Binding Protein A, subunit A"/>
    <property type="match status" value="1"/>
</dbReference>
<protein>
    <recommendedName>
        <fullName evidence="3">C-type lectin domain-containing protein</fullName>
    </recommendedName>
</protein>
<dbReference type="InterPro" id="IPR001304">
    <property type="entry name" value="C-type_lectin-like"/>
</dbReference>
<dbReference type="InterPro" id="IPR050111">
    <property type="entry name" value="C-type_lectin/snaclec_domain"/>
</dbReference>
<dbReference type="PROSITE" id="PS00615">
    <property type="entry name" value="C_TYPE_LECTIN_1"/>
    <property type="match status" value="1"/>
</dbReference>
<dbReference type="Pfam" id="PF00059">
    <property type="entry name" value="Lectin_C"/>
    <property type="match status" value="1"/>
</dbReference>
<dbReference type="Proteomes" id="UP001558613">
    <property type="component" value="Unassembled WGS sequence"/>
</dbReference>
<comment type="caution">
    <text evidence="4">The sequence shown here is derived from an EMBL/GenBank/DDBJ whole genome shotgun (WGS) entry which is preliminary data.</text>
</comment>
<sequence length="206" mass="23543">MAMLRSLLLLFIVFSMGNAQVHSAGKCPYGWTNFGVRCFKFFSQTVNWVTAERNCQSLGGNLASVHSKIEHEFLLSLLPSTSTRVWIGHHDGNHEGQWLWTDGTPYDLSYFGPGQPDNLGGENCGELNWTANRWNDAGCLTSLPYLCAQNLQLAFPLAKVCHERICSFWPQMRWALHLRHPLVPPSHLQQRTLPCYFHSRQLIDKW</sequence>
<dbReference type="CDD" id="cd00037">
    <property type="entry name" value="CLECT"/>
    <property type="match status" value="1"/>
</dbReference>
<feature type="chain" id="PRO_5045360159" description="C-type lectin domain-containing protein" evidence="2">
    <location>
        <begin position="20"/>
        <end position="206"/>
    </location>
</feature>
<proteinExistence type="predicted"/>
<dbReference type="PROSITE" id="PS50041">
    <property type="entry name" value="C_TYPE_LECTIN_2"/>
    <property type="match status" value="1"/>
</dbReference>
<gene>
    <name evidence="4" type="ORF">QQF64_033049</name>
</gene>
<evidence type="ECO:0000256" key="1">
    <source>
        <dbReference type="ARBA" id="ARBA00023157"/>
    </source>
</evidence>
<dbReference type="EMBL" id="JAYMGO010000009">
    <property type="protein sequence ID" value="KAL1267686.1"/>
    <property type="molecule type" value="Genomic_DNA"/>
</dbReference>
<dbReference type="InterPro" id="IPR016186">
    <property type="entry name" value="C-type_lectin-like/link_sf"/>
</dbReference>
<dbReference type="InterPro" id="IPR018378">
    <property type="entry name" value="C-type_lectin_CS"/>
</dbReference>
<keyword evidence="5" id="KW-1185">Reference proteome</keyword>
<dbReference type="SUPFAM" id="SSF56436">
    <property type="entry name" value="C-type lectin-like"/>
    <property type="match status" value="1"/>
</dbReference>
<dbReference type="InterPro" id="IPR016187">
    <property type="entry name" value="CTDL_fold"/>
</dbReference>